<feature type="compositionally biased region" description="Basic and acidic residues" evidence="1">
    <location>
        <begin position="159"/>
        <end position="168"/>
    </location>
</feature>
<feature type="region of interest" description="Disordered" evidence="1">
    <location>
        <begin position="326"/>
        <end position="346"/>
    </location>
</feature>
<protein>
    <submittedName>
        <fullName evidence="2">Uncharacterized protein</fullName>
    </submittedName>
</protein>
<organism evidence="2 3">
    <name type="scientific">Geranomyces variabilis</name>
    <dbReference type="NCBI Taxonomy" id="109894"/>
    <lineage>
        <taxon>Eukaryota</taxon>
        <taxon>Fungi</taxon>
        <taxon>Fungi incertae sedis</taxon>
        <taxon>Chytridiomycota</taxon>
        <taxon>Chytridiomycota incertae sedis</taxon>
        <taxon>Chytridiomycetes</taxon>
        <taxon>Spizellomycetales</taxon>
        <taxon>Powellomycetaceae</taxon>
        <taxon>Geranomyces</taxon>
    </lineage>
</organism>
<evidence type="ECO:0000313" key="2">
    <source>
        <dbReference type="EMBL" id="KAJ3172905.1"/>
    </source>
</evidence>
<feature type="compositionally biased region" description="Low complexity" evidence="1">
    <location>
        <begin position="123"/>
        <end position="145"/>
    </location>
</feature>
<feature type="region of interest" description="Disordered" evidence="1">
    <location>
        <begin position="41"/>
        <end position="192"/>
    </location>
</feature>
<feature type="compositionally biased region" description="Basic residues" evidence="1">
    <location>
        <begin position="101"/>
        <end position="122"/>
    </location>
</feature>
<evidence type="ECO:0000313" key="3">
    <source>
        <dbReference type="Proteomes" id="UP001212152"/>
    </source>
</evidence>
<proteinExistence type="predicted"/>
<feature type="compositionally biased region" description="Basic residues" evidence="1">
    <location>
        <begin position="169"/>
        <end position="187"/>
    </location>
</feature>
<evidence type="ECO:0000256" key="1">
    <source>
        <dbReference type="SAM" id="MobiDB-lite"/>
    </source>
</evidence>
<dbReference type="PANTHER" id="PTHR34689">
    <property type="entry name" value="NUCLEIC ACID-BINDING PROTEIN"/>
    <property type="match status" value="1"/>
</dbReference>
<sequence length="346" mass="39887">MLFLGCDFGDLPSSIRNHARTELPQVCLARGHDRLPEAHPALAATGEHISRSPPRSPRRRRDEDSVSRSVRSSRDDDRGERRRTSRDRHRSSHRSPDGRRSRSRSRSPRHKKSSSSGRRRRSVSSAPSSSASSSSSRSSSSGSESDASRRRRHKKRKSDKKERKGDKSKSKKKEKKEKLDKKKKRKDSKSATAQYGAYGVIAASDMFRMQAEFWTWLVEVKKTSPESLPNYKMKEVFLDFMEAYNTASLPSKKYYNLDKWEREQLVRQQAEAGDDAGMPEFDISKDEEMLKRHSKSLRMGKLPELNYSQDQLNELKKVSDDRVAADRLRKMGYQPKDSMGVRYERD</sequence>
<dbReference type="Proteomes" id="UP001212152">
    <property type="component" value="Unassembled WGS sequence"/>
</dbReference>
<dbReference type="AlphaFoldDB" id="A0AAD5TG76"/>
<keyword evidence="3" id="KW-1185">Reference proteome</keyword>
<gene>
    <name evidence="2" type="ORF">HDU87_007741</name>
</gene>
<comment type="caution">
    <text evidence="2">The sequence shown here is derived from an EMBL/GenBank/DDBJ whole genome shotgun (WGS) entry which is preliminary data.</text>
</comment>
<feature type="compositionally biased region" description="Basic residues" evidence="1">
    <location>
        <begin position="83"/>
        <end position="93"/>
    </location>
</feature>
<reference evidence="2" key="1">
    <citation type="submission" date="2020-05" db="EMBL/GenBank/DDBJ databases">
        <title>Phylogenomic resolution of chytrid fungi.</title>
        <authorList>
            <person name="Stajich J.E."/>
            <person name="Amses K."/>
            <person name="Simmons R."/>
            <person name="Seto K."/>
            <person name="Myers J."/>
            <person name="Bonds A."/>
            <person name="Quandt C.A."/>
            <person name="Barry K."/>
            <person name="Liu P."/>
            <person name="Grigoriev I."/>
            <person name="Longcore J.E."/>
            <person name="James T.Y."/>
        </authorList>
    </citation>
    <scope>NUCLEOTIDE SEQUENCE</scope>
    <source>
        <strain evidence="2">JEL0379</strain>
    </source>
</reference>
<accession>A0AAD5TG76</accession>
<dbReference type="EMBL" id="JADGJQ010000073">
    <property type="protein sequence ID" value="KAJ3172905.1"/>
    <property type="molecule type" value="Genomic_DNA"/>
</dbReference>
<dbReference type="PANTHER" id="PTHR34689:SF1">
    <property type="entry name" value="NUCLEIC ACID-BINDING PROTEIN"/>
    <property type="match status" value="1"/>
</dbReference>
<feature type="compositionally biased region" description="Basic and acidic residues" evidence="1">
    <location>
        <begin position="60"/>
        <end position="82"/>
    </location>
</feature>
<feature type="compositionally biased region" description="Basic residues" evidence="1">
    <location>
        <begin position="149"/>
        <end position="158"/>
    </location>
</feature>
<name>A0AAD5TG76_9FUNG</name>